<evidence type="ECO:0000256" key="1">
    <source>
        <dbReference type="SAM" id="Phobius"/>
    </source>
</evidence>
<dbReference type="KEGG" id="haj:DU500_03910"/>
<protein>
    <submittedName>
        <fullName evidence="3">DUF58 domain-containing protein</fullName>
    </submittedName>
</protein>
<evidence type="ECO:0000259" key="2">
    <source>
        <dbReference type="Pfam" id="PF01882"/>
    </source>
</evidence>
<sequence>MDRRPVRGGLPIDHRRRGLSVVPSAVRVALPRPRLRAPGAPDARRRRADVRRPAVGVRAAAVVVAPRAPPRPPRGAGGIVVTRRVRRYGGLAAAAVLLVAVGVASGTPALLLAGVVPLAFVVHGALSTLAPLDDRVRVERELRPEAPLPGQSVEVTLTATNVGASVLPDLRMRDGVPEELSVRDGASSVGTALRPGESATATYTLTANRGRYAFRPVRLRASTVSGTVVAETTREADGADGFECRIDAADVPLRRRTTAFSGSLATDTGGVGVEFHATRDYRAGDPVNRINWRRYAKTGELSTVEYREQRAARVAVLIDAREPSHVAGAASLPTGATLCAYAATLATRVLRDDGHHVGVGAFGVADPLTDRRPAWVPPDADAFATHAAAVCNAAATGSGESVTATAAEDARADGGGADCRRLLAGLPATAQVIHCTPALDDAAASTVESIRAHGHETTVLSPSVPPNSVGGRVLALERAVRLDRMRGVGAAVVDWDREEELPVALGRVLRGGSYR</sequence>
<dbReference type="InterPro" id="IPR002881">
    <property type="entry name" value="DUF58"/>
</dbReference>
<dbReference type="PANTHER" id="PTHR33608:SF6">
    <property type="entry name" value="BLL2464 PROTEIN"/>
    <property type="match status" value="1"/>
</dbReference>
<feature type="domain" description="DUF58" evidence="2">
    <location>
        <begin position="278"/>
        <end position="362"/>
    </location>
</feature>
<feature type="transmembrane region" description="Helical" evidence="1">
    <location>
        <begin position="88"/>
        <end position="105"/>
    </location>
</feature>
<dbReference type="Pfam" id="PF01882">
    <property type="entry name" value="DUF58"/>
    <property type="match status" value="1"/>
</dbReference>
<organism evidence="3 4">
    <name type="scientific">Haloplanus rubicundus</name>
    <dbReference type="NCBI Taxonomy" id="1547898"/>
    <lineage>
        <taxon>Archaea</taxon>
        <taxon>Methanobacteriati</taxon>
        <taxon>Methanobacteriota</taxon>
        <taxon>Stenosarchaea group</taxon>
        <taxon>Halobacteria</taxon>
        <taxon>Halobacteriales</taxon>
        <taxon>Haloferacaceae</taxon>
        <taxon>Haloplanus</taxon>
    </lineage>
</organism>
<dbReference type="PANTHER" id="PTHR33608">
    <property type="entry name" value="BLL2464 PROTEIN"/>
    <property type="match status" value="1"/>
</dbReference>
<evidence type="ECO:0000313" key="3">
    <source>
        <dbReference type="EMBL" id="AXG05647.1"/>
    </source>
</evidence>
<dbReference type="EMBL" id="CP031150">
    <property type="protein sequence ID" value="AXG05647.1"/>
    <property type="molecule type" value="Genomic_DNA"/>
</dbReference>
<gene>
    <name evidence="3" type="ORF">DU500_03910</name>
</gene>
<evidence type="ECO:0000313" key="4">
    <source>
        <dbReference type="Proteomes" id="UP000253273"/>
    </source>
</evidence>
<dbReference type="Proteomes" id="UP000253273">
    <property type="component" value="Chromosome"/>
</dbReference>
<name>A0A345E0C5_9EURY</name>
<keyword evidence="1" id="KW-1133">Transmembrane helix</keyword>
<reference evidence="3 4" key="1">
    <citation type="submission" date="2018-07" db="EMBL/GenBank/DDBJ databases">
        <title>Genome sequences of Haloplanus sp. CBA1113.</title>
        <authorList>
            <person name="Kim Y.B."/>
            <person name="Roh S.W."/>
        </authorList>
    </citation>
    <scope>NUCLEOTIDE SEQUENCE [LARGE SCALE GENOMIC DNA]</scope>
    <source>
        <strain evidence="3 4">CBA1113</strain>
    </source>
</reference>
<proteinExistence type="predicted"/>
<keyword evidence="4" id="KW-1185">Reference proteome</keyword>
<keyword evidence="1" id="KW-0472">Membrane</keyword>
<dbReference type="Gene3D" id="2.60.40.10">
    <property type="entry name" value="Immunoglobulins"/>
    <property type="match status" value="1"/>
</dbReference>
<dbReference type="AlphaFoldDB" id="A0A345E0C5"/>
<accession>A0A345E0C5</accession>
<keyword evidence="1" id="KW-0812">Transmembrane</keyword>
<dbReference type="InterPro" id="IPR013783">
    <property type="entry name" value="Ig-like_fold"/>
</dbReference>